<dbReference type="EMBL" id="NATQ01000060">
    <property type="protein sequence ID" value="OQX90390.1"/>
    <property type="molecule type" value="Genomic_DNA"/>
</dbReference>
<dbReference type="InterPro" id="IPR036615">
    <property type="entry name" value="Mur_ligase_C_dom_sf"/>
</dbReference>
<keyword evidence="3 9" id="KW-0963">Cytoplasm</keyword>
<dbReference type="PANTHER" id="PTHR43692">
    <property type="entry name" value="UDP-N-ACETYLMURAMOYLALANINE--D-GLUTAMATE LIGASE"/>
    <property type="match status" value="1"/>
</dbReference>
<dbReference type="Gene3D" id="3.40.50.720">
    <property type="entry name" value="NAD(P)-binding Rossmann-like Domain"/>
    <property type="match status" value="1"/>
</dbReference>
<keyword evidence="5 9" id="KW-0132">Cell division</keyword>
<evidence type="ECO:0000313" key="13">
    <source>
        <dbReference type="EMBL" id="OQX90390.1"/>
    </source>
</evidence>
<evidence type="ECO:0000259" key="12">
    <source>
        <dbReference type="Pfam" id="PF08245"/>
    </source>
</evidence>
<dbReference type="PROSITE" id="PS01011">
    <property type="entry name" value="FOLYLPOLYGLU_SYNT_1"/>
    <property type="match status" value="1"/>
</dbReference>
<dbReference type="InterPro" id="IPR036565">
    <property type="entry name" value="Mur-like_cat_sf"/>
</dbReference>
<keyword evidence="7 9" id="KW-0067">ATP-binding</keyword>
<dbReference type="GO" id="GO:0051301">
    <property type="term" value="P:cell division"/>
    <property type="evidence" value="ECO:0007669"/>
    <property type="project" value="UniProtKB-KW"/>
</dbReference>
<dbReference type="GO" id="GO:0008764">
    <property type="term" value="F:UDP-N-acetylmuramoylalanine-D-glutamate ligase activity"/>
    <property type="evidence" value="ECO:0007669"/>
    <property type="project" value="UniProtKB-UniRule"/>
</dbReference>
<comment type="catalytic activity">
    <reaction evidence="9 10">
        <text>UDP-N-acetyl-alpha-D-muramoyl-L-alanine + D-glutamate + ATP = UDP-N-acetyl-alpha-D-muramoyl-L-alanyl-D-glutamate + ADP + phosphate + H(+)</text>
        <dbReference type="Rhea" id="RHEA:16429"/>
        <dbReference type="ChEBI" id="CHEBI:15378"/>
        <dbReference type="ChEBI" id="CHEBI:29986"/>
        <dbReference type="ChEBI" id="CHEBI:30616"/>
        <dbReference type="ChEBI" id="CHEBI:43474"/>
        <dbReference type="ChEBI" id="CHEBI:83898"/>
        <dbReference type="ChEBI" id="CHEBI:83900"/>
        <dbReference type="ChEBI" id="CHEBI:456216"/>
        <dbReference type="EC" id="6.3.2.9"/>
    </reaction>
</comment>
<dbReference type="Pfam" id="PF21799">
    <property type="entry name" value="MurD-like_N"/>
    <property type="match status" value="1"/>
</dbReference>
<dbReference type="UniPathway" id="UPA00219"/>
<comment type="similarity">
    <text evidence="9">Belongs to the MurCDEF family.</text>
</comment>
<evidence type="ECO:0000256" key="1">
    <source>
        <dbReference type="ARBA" id="ARBA00004496"/>
    </source>
</evidence>
<dbReference type="InterPro" id="IPR004101">
    <property type="entry name" value="Mur_ligase_C"/>
</dbReference>
<dbReference type="InterPro" id="IPR013221">
    <property type="entry name" value="Mur_ligase_cen"/>
</dbReference>
<proteinExistence type="inferred from homology"/>
<evidence type="ECO:0000259" key="11">
    <source>
        <dbReference type="Pfam" id="PF02875"/>
    </source>
</evidence>
<keyword evidence="6 9" id="KW-0547">Nucleotide-binding</keyword>
<keyword evidence="9 10" id="KW-0573">Peptidoglycan synthesis</keyword>
<dbReference type="GO" id="GO:0005737">
    <property type="term" value="C:cytoplasm"/>
    <property type="evidence" value="ECO:0007669"/>
    <property type="project" value="UniProtKB-SubCell"/>
</dbReference>
<dbReference type="NCBIfam" id="TIGR01087">
    <property type="entry name" value="murD"/>
    <property type="match status" value="1"/>
</dbReference>
<keyword evidence="9 10" id="KW-0133">Cell shape</keyword>
<evidence type="ECO:0000256" key="5">
    <source>
        <dbReference type="ARBA" id="ARBA00022618"/>
    </source>
</evidence>
<keyword evidence="8 9" id="KW-0131">Cell cycle</keyword>
<comment type="subcellular location">
    <subcellularLocation>
        <location evidence="1 9 10">Cytoplasm</location>
    </subcellularLocation>
</comment>
<keyword evidence="9 10" id="KW-0961">Cell wall biogenesis/degradation</keyword>
<evidence type="ECO:0000256" key="3">
    <source>
        <dbReference type="ARBA" id="ARBA00022490"/>
    </source>
</evidence>
<dbReference type="GO" id="GO:0008360">
    <property type="term" value="P:regulation of cell shape"/>
    <property type="evidence" value="ECO:0007669"/>
    <property type="project" value="UniProtKB-KW"/>
</dbReference>
<feature type="binding site" evidence="9">
    <location>
        <begin position="115"/>
        <end position="121"/>
    </location>
    <ligand>
        <name>ATP</name>
        <dbReference type="ChEBI" id="CHEBI:30616"/>
    </ligand>
</feature>
<comment type="caution">
    <text evidence="13">The sequence shown here is derived from an EMBL/GenBank/DDBJ whole genome shotgun (WGS) entry which is preliminary data.</text>
</comment>
<comment type="function">
    <text evidence="9 10">Cell wall formation. Catalyzes the addition of glutamate to the nucleotide precursor UDP-N-acetylmuramoyl-L-alanine (UMA).</text>
</comment>
<dbReference type="EC" id="6.3.2.9" evidence="9 10"/>
<dbReference type="Pfam" id="PF08245">
    <property type="entry name" value="Mur_ligase_M"/>
    <property type="match status" value="1"/>
</dbReference>
<evidence type="ECO:0000256" key="9">
    <source>
        <dbReference type="HAMAP-Rule" id="MF_00639"/>
    </source>
</evidence>
<dbReference type="GO" id="GO:0009252">
    <property type="term" value="P:peptidoglycan biosynthetic process"/>
    <property type="evidence" value="ECO:0007669"/>
    <property type="project" value="UniProtKB-UniRule"/>
</dbReference>
<protein>
    <recommendedName>
        <fullName evidence="9 10">UDP-N-acetylmuramoylalanine--D-glutamate ligase</fullName>
        <ecNumber evidence="9 10">6.3.2.9</ecNumber>
    </recommendedName>
    <alternativeName>
        <fullName evidence="9">D-glutamic acid-adding enzyme</fullName>
    </alternativeName>
    <alternativeName>
        <fullName evidence="9">UDP-N-acetylmuramoyl-L-alanyl-D-glutamate synthetase</fullName>
    </alternativeName>
</protein>
<dbReference type="InterPro" id="IPR005762">
    <property type="entry name" value="MurD"/>
</dbReference>
<dbReference type="Gene3D" id="3.40.1190.10">
    <property type="entry name" value="Mur-like, catalytic domain"/>
    <property type="match status" value="1"/>
</dbReference>
<accession>A0A1W9S268</accession>
<dbReference type="SUPFAM" id="SSF53244">
    <property type="entry name" value="MurD-like peptide ligases, peptide-binding domain"/>
    <property type="match status" value="1"/>
</dbReference>
<keyword evidence="4 9" id="KW-0436">Ligase</keyword>
<gene>
    <name evidence="9" type="primary">murD</name>
    <name evidence="13" type="ORF">B6D57_03425</name>
</gene>
<dbReference type="PANTHER" id="PTHR43692:SF1">
    <property type="entry name" value="UDP-N-ACETYLMURAMOYLALANINE--D-GLUTAMATE LIGASE"/>
    <property type="match status" value="1"/>
</dbReference>
<dbReference type="Gene3D" id="3.90.190.20">
    <property type="entry name" value="Mur ligase, C-terminal domain"/>
    <property type="match status" value="1"/>
</dbReference>
<dbReference type="SUPFAM" id="SSF53623">
    <property type="entry name" value="MurD-like peptide ligases, catalytic domain"/>
    <property type="match status" value="1"/>
</dbReference>
<dbReference type="Pfam" id="PF02875">
    <property type="entry name" value="Mur_ligase_C"/>
    <property type="match status" value="1"/>
</dbReference>
<evidence type="ECO:0000256" key="4">
    <source>
        <dbReference type="ARBA" id="ARBA00022598"/>
    </source>
</evidence>
<dbReference type="AlphaFoldDB" id="A0A1W9S268"/>
<dbReference type="GO" id="GO:0005524">
    <property type="term" value="F:ATP binding"/>
    <property type="evidence" value="ECO:0007669"/>
    <property type="project" value="UniProtKB-UniRule"/>
</dbReference>
<comment type="pathway">
    <text evidence="2 9 10">Cell wall biogenesis; peptidoglycan biosynthesis.</text>
</comment>
<evidence type="ECO:0000256" key="2">
    <source>
        <dbReference type="ARBA" id="ARBA00004752"/>
    </source>
</evidence>
<dbReference type="HAMAP" id="MF_00639">
    <property type="entry name" value="MurD"/>
    <property type="match status" value="1"/>
</dbReference>
<evidence type="ECO:0000256" key="8">
    <source>
        <dbReference type="ARBA" id="ARBA00023306"/>
    </source>
</evidence>
<dbReference type="GO" id="GO:0071555">
    <property type="term" value="P:cell wall organization"/>
    <property type="evidence" value="ECO:0007669"/>
    <property type="project" value="UniProtKB-KW"/>
</dbReference>
<reference evidence="14" key="1">
    <citation type="submission" date="2017-03" db="EMBL/GenBank/DDBJ databases">
        <title>Novel pathways for hydrocarbon cycling and metabolic interdependencies in hydrothermal sediment communities.</title>
        <authorList>
            <person name="Dombrowski N."/>
            <person name="Seitz K."/>
            <person name="Teske A."/>
            <person name="Baker B."/>
        </authorList>
    </citation>
    <scope>NUCLEOTIDE SEQUENCE [LARGE SCALE GENOMIC DNA]</scope>
</reference>
<dbReference type="SUPFAM" id="SSF51984">
    <property type="entry name" value="MurCD N-terminal domain"/>
    <property type="match status" value="1"/>
</dbReference>
<organism evidence="13 14">
    <name type="scientific">Candidatus Coatesbacteria bacterium 4484_99</name>
    <dbReference type="NCBI Taxonomy" id="1970774"/>
    <lineage>
        <taxon>Bacteria</taxon>
        <taxon>Candidatus Coatesiibacteriota</taxon>
    </lineage>
</organism>
<feature type="domain" description="Mur ligase central" evidence="12">
    <location>
        <begin position="113"/>
        <end position="288"/>
    </location>
</feature>
<dbReference type="InterPro" id="IPR018109">
    <property type="entry name" value="Folylpolyglutamate_synth_CS"/>
</dbReference>
<sequence length="453" mass="49722">MDVKGKRVIVIGMARAGMSAIELLMKEGADVVGVDVKEEGMLEGADWLRERGVKVVGGGYSEEMLDGVDMVVKSPGVEMTDNLVSEALKRGIMVIDELELAYNKLKTDEVIAVTGTNGKSTTVSLIGHILNVAGFKAFTAGNIGDPLSAHADEEAQFAVVEVSTFQLEAIERFKPRIGILLNITPDHLIRHKEMENYIDLKFRLFDNQMRDEYAILNMDDAIVWDRKGRVKSQVLPFTRGLLEGDGAWVDDGFIKVSIYSKPVEIIDTEEISLKGPHNLENCLASALACFIAGADVEKIAEGIKTFRGLPHRMEYVCSINNISFYNDSKATNPASMEMALRSFEGDIVLIAGGIDKGVDFSHLRGLVSEKVRVMVLLGEAREKIAKAFNSTTKLVFSESMEEAVEKAFEESQGSGVVLLSPGCASFDMFTDFEDRGERFKRAVRLLNRSCGGS</sequence>
<evidence type="ECO:0000256" key="6">
    <source>
        <dbReference type="ARBA" id="ARBA00022741"/>
    </source>
</evidence>
<feature type="domain" description="Mur ligase C-terminal" evidence="11">
    <location>
        <begin position="311"/>
        <end position="421"/>
    </location>
</feature>
<dbReference type="GO" id="GO:0004326">
    <property type="term" value="F:tetrahydrofolylpolyglutamate synthase activity"/>
    <property type="evidence" value="ECO:0007669"/>
    <property type="project" value="InterPro"/>
</dbReference>
<name>A0A1W9S268_9BACT</name>
<evidence type="ECO:0000313" key="14">
    <source>
        <dbReference type="Proteomes" id="UP000192611"/>
    </source>
</evidence>
<evidence type="ECO:0000256" key="10">
    <source>
        <dbReference type="RuleBase" id="RU003664"/>
    </source>
</evidence>
<dbReference type="Proteomes" id="UP000192611">
    <property type="component" value="Unassembled WGS sequence"/>
</dbReference>
<evidence type="ECO:0000256" key="7">
    <source>
        <dbReference type="ARBA" id="ARBA00022840"/>
    </source>
</evidence>